<feature type="transmembrane region" description="Helical" evidence="3">
    <location>
        <begin position="6"/>
        <end position="25"/>
    </location>
</feature>
<feature type="domain" description="Multidrug resistance protein MdtA-like barrel-sandwich hybrid" evidence="4">
    <location>
        <begin position="76"/>
        <end position="198"/>
    </location>
</feature>
<dbReference type="OrthoDB" id="9806939at2"/>
<feature type="coiled-coil region" evidence="2">
    <location>
        <begin position="109"/>
        <end position="136"/>
    </location>
</feature>
<dbReference type="Proteomes" id="UP000198615">
    <property type="component" value="Unassembled WGS sequence"/>
</dbReference>
<evidence type="ECO:0000256" key="1">
    <source>
        <dbReference type="ARBA" id="ARBA00009477"/>
    </source>
</evidence>
<dbReference type="EMBL" id="FNBW01000004">
    <property type="protein sequence ID" value="SDF51713.1"/>
    <property type="molecule type" value="Genomic_DNA"/>
</dbReference>
<evidence type="ECO:0000313" key="7">
    <source>
        <dbReference type="EMBL" id="SDF51713.1"/>
    </source>
</evidence>
<feature type="domain" description="YknX-like C-terminal permuted SH3-like" evidence="6">
    <location>
        <begin position="289"/>
        <end position="353"/>
    </location>
</feature>
<accession>A0A8G2BIU5</accession>
<evidence type="ECO:0000259" key="6">
    <source>
        <dbReference type="Pfam" id="PF25989"/>
    </source>
</evidence>
<dbReference type="GO" id="GO:1990281">
    <property type="term" value="C:efflux pump complex"/>
    <property type="evidence" value="ECO:0007669"/>
    <property type="project" value="TreeGrafter"/>
</dbReference>
<evidence type="ECO:0000259" key="4">
    <source>
        <dbReference type="Pfam" id="PF25917"/>
    </source>
</evidence>
<comment type="caution">
    <text evidence="7">The sequence shown here is derived from an EMBL/GenBank/DDBJ whole genome shotgun (WGS) entry which is preliminary data.</text>
</comment>
<dbReference type="InterPro" id="IPR006143">
    <property type="entry name" value="RND_pump_MFP"/>
</dbReference>
<dbReference type="InterPro" id="IPR058792">
    <property type="entry name" value="Beta-barrel_RND_2"/>
</dbReference>
<dbReference type="SUPFAM" id="SSF111369">
    <property type="entry name" value="HlyD-like secretion proteins"/>
    <property type="match status" value="1"/>
</dbReference>
<evidence type="ECO:0000259" key="5">
    <source>
        <dbReference type="Pfam" id="PF25954"/>
    </source>
</evidence>
<dbReference type="Gene3D" id="2.40.420.20">
    <property type="match status" value="1"/>
</dbReference>
<dbReference type="FunFam" id="2.40.30.170:FF:000010">
    <property type="entry name" value="Efflux RND transporter periplasmic adaptor subunit"/>
    <property type="match status" value="1"/>
</dbReference>
<keyword evidence="2" id="KW-0175">Coiled coil</keyword>
<evidence type="ECO:0000256" key="2">
    <source>
        <dbReference type="SAM" id="Coils"/>
    </source>
</evidence>
<comment type="similarity">
    <text evidence="1">Belongs to the membrane fusion protein (MFP) (TC 8.A.1) family.</text>
</comment>
<keyword evidence="3" id="KW-1133">Transmembrane helix</keyword>
<dbReference type="GO" id="GO:0015562">
    <property type="term" value="F:efflux transmembrane transporter activity"/>
    <property type="evidence" value="ECO:0007669"/>
    <property type="project" value="TreeGrafter"/>
</dbReference>
<keyword evidence="3" id="KW-0472">Membrane</keyword>
<proteinExistence type="inferred from homology"/>
<dbReference type="Pfam" id="PF25989">
    <property type="entry name" value="YknX_C"/>
    <property type="match status" value="1"/>
</dbReference>
<reference evidence="7 8" key="1">
    <citation type="submission" date="2016-10" db="EMBL/GenBank/DDBJ databases">
        <authorList>
            <person name="Varghese N."/>
            <person name="Submissions S."/>
        </authorList>
    </citation>
    <scope>NUCLEOTIDE SEQUENCE [LARGE SCALE GENOMIC DNA]</scope>
    <source>
        <strain evidence="7 8">DSM 18839</strain>
    </source>
</reference>
<dbReference type="Pfam" id="PF25917">
    <property type="entry name" value="BSH_RND"/>
    <property type="match status" value="1"/>
</dbReference>
<dbReference type="Gene3D" id="1.10.287.470">
    <property type="entry name" value="Helix hairpin bin"/>
    <property type="match status" value="1"/>
</dbReference>
<protein>
    <submittedName>
        <fullName evidence="7">Membrane fusion protein, multidrug efflux system</fullName>
    </submittedName>
</protein>
<feature type="domain" description="CusB-like beta-barrel" evidence="5">
    <location>
        <begin position="209"/>
        <end position="282"/>
    </location>
</feature>
<dbReference type="RefSeq" id="WP_093149357.1">
    <property type="nucleotide sequence ID" value="NZ_FNBW01000004.1"/>
</dbReference>
<gene>
    <name evidence="7" type="ORF">SAMN05660686_01511</name>
</gene>
<dbReference type="Pfam" id="PF25954">
    <property type="entry name" value="Beta-barrel_RND_2"/>
    <property type="match status" value="1"/>
</dbReference>
<dbReference type="Gene3D" id="2.40.50.100">
    <property type="match status" value="1"/>
</dbReference>
<dbReference type="InterPro" id="IPR058625">
    <property type="entry name" value="MdtA-like_BSH"/>
</dbReference>
<dbReference type="Gene3D" id="2.40.30.170">
    <property type="match status" value="1"/>
</dbReference>
<name>A0A8G2BIU5_9PROT</name>
<dbReference type="PANTHER" id="PTHR30469">
    <property type="entry name" value="MULTIDRUG RESISTANCE PROTEIN MDTA"/>
    <property type="match status" value="1"/>
</dbReference>
<evidence type="ECO:0000313" key="8">
    <source>
        <dbReference type="Proteomes" id="UP000198615"/>
    </source>
</evidence>
<organism evidence="7 8">
    <name type="scientific">Thalassobaculum litoreum DSM 18839</name>
    <dbReference type="NCBI Taxonomy" id="1123362"/>
    <lineage>
        <taxon>Bacteria</taxon>
        <taxon>Pseudomonadati</taxon>
        <taxon>Pseudomonadota</taxon>
        <taxon>Alphaproteobacteria</taxon>
        <taxon>Rhodospirillales</taxon>
        <taxon>Thalassobaculaceae</taxon>
        <taxon>Thalassobaculum</taxon>
    </lineage>
</organism>
<sequence>MGRRSFWIAMSVAVVAAGAGTYWLVETGRIDFEPAPAARAQTATPERATTVEAAPVIIDTVVDSIHAVGTLRANEAVVVSPEIAGRIDSFAFSEGDRVSQGDVLVELDSEILRAEMAKAESDLTLAEANRERAMTLAKQGTGTLRARDEAVAAFRVAQADRELARARLGKATIAAPFSGILGFRTVSVGAYVTPGDTLVGLADIDPIKVDFRVPELVLSEIRRGQSIRVLVDAVPGAAFDGTVYAIDPVVDENGRAIRMRAEVPNPDGILFPGLFARVQILAARRENAVLVPESSVFARGGGQYVFRVVDGKAALTQVKLGQRRPGEVEIVEGLSAGDVVITAGHEKVRDKGAVDVLTTGGTS</sequence>
<evidence type="ECO:0000256" key="3">
    <source>
        <dbReference type="SAM" id="Phobius"/>
    </source>
</evidence>
<keyword evidence="3" id="KW-0812">Transmembrane</keyword>
<dbReference type="PANTHER" id="PTHR30469:SF11">
    <property type="entry name" value="BLL4320 PROTEIN"/>
    <property type="match status" value="1"/>
</dbReference>
<keyword evidence="8" id="KW-1185">Reference proteome</keyword>
<dbReference type="AlphaFoldDB" id="A0A8G2BIU5"/>
<dbReference type="InterPro" id="IPR058637">
    <property type="entry name" value="YknX-like_C"/>
</dbReference>
<dbReference type="NCBIfam" id="TIGR01730">
    <property type="entry name" value="RND_mfp"/>
    <property type="match status" value="1"/>
</dbReference>